<sequence length="105" mass="11022">PSPGGQGAEEGAAAAPLTPRRTGQFPLLGAGKWLLSAPGRPATRRERRQGSALGRGASRRPWAGLPPRCHACRPGRRPPAPGPRPPRPFLPSPPARRPRRGLAGP</sequence>
<protein>
    <submittedName>
        <fullName evidence="2">Uncharacterized protein</fullName>
    </submittedName>
</protein>
<dbReference type="Proteomes" id="UP001176941">
    <property type="component" value="Unassembled WGS sequence"/>
</dbReference>
<comment type="caution">
    <text evidence="2">The sequence shown here is derived from an EMBL/GenBank/DDBJ whole genome shotgun (WGS) entry which is preliminary data.</text>
</comment>
<organism evidence="2 3">
    <name type="scientific">Rangifer tarandus platyrhynchus</name>
    <name type="common">Svalbard reindeer</name>
    <dbReference type="NCBI Taxonomy" id="3082113"/>
    <lineage>
        <taxon>Eukaryota</taxon>
        <taxon>Metazoa</taxon>
        <taxon>Chordata</taxon>
        <taxon>Craniata</taxon>
        <taxon>Vertebrata</taxon>
        <taxon>Euteleostomi</taxon>
        <taxon>Mammalia</taxon>
        <taxon>Eutheria</taxon>
        <taxon>Laurasiatheria</taxon>
        <taxon>Artiodactyla</taxon>
        <taxon>Ruminantia</taxon>
        <taxon>Pecora</taxon>
        <taxon>Cervidae</taxon>
        <taxon>Odocoileinae</taxon>
        <taxon>Rangifer</taxon>
    </lineage>
</organism>
<feature type="compositionally biased region" description="Pro residues" evidence="1">
    <location>
        <begin position="77"/>
        <end position="95"/>
    </location>
</feature>
<evidence type="ECO:0000313" key="2">
    <source>
        <dbReference type="EMBL" id="CAI9150794.1"/>
    </source>
</evidence>
<dbReference type="EMBL" id="CATKSN020001022">
    <property type="protein sequence ID" value="CAI9150794.1"/>
    <property type="molecule type" value="Genomic_DNA"/>
</dbReference>
<gene>
    <name evidence="2" type="ORF">MRATA1EN1_LOCUS32412</name>
</gene>
<name>A0ABN8XT55_RANTA</name>
<feature type="non-terminal residue" evidence="2">
    <location>
        <position position="105"/>
    </location>
</feature>
<reference evidence="2" key="1">
    <citation type="submission" date="2023-04" db="EMBL/GenBank/DDBJ databases">
        <authorList>
            <consortium name="ELIXIR-Norway"/>
        </authorList>
    </citation>
    <scope>NUCLEOTIDE SEQUENCE [LARGE SCALE GENOMIC DNA]</scope>
</reference>
<proteinExistence type="predicted"/>
<feature type="non-terminal residue" evidence="2">
    <location>
        <position position="1"/>
    </location>
</feature>
<evidence type="ECO:0000256" key="1">
    <source>
        <dbReference type="SAM" id="MobiDB-lite"/>
    </source>
</evidence>
<feature type="region of interest" description="Disordered" evidence="1">
    <location>
        <begin position="1"/>
        <end position="105"/>
    </location>
</feature>
<keyword evidence="3" id="KW-1185">Reference proteome</keyword>
<accession>A0ABN8XT55</accession>
<feature type="compositionally biased region" description="Basic residues" evidence="1">
    <location>
        <begin position="96"/>
        <end position="105"/>
    </location>
</feature>
<evidence type="ECO:0000313" key="3">
    <source>
        <dbReference type="Proteomes" id="UP001176941"/>
    </source>
</evidence>